<dbReference type="Gene3D" id="2.40.10.10">
    <property type="entry name" value="Trypsin-like serine proteases"/>
    <property type="match status" value="1"/>
</dbReference>
<dbReference type="Pfam" id="PF00089">
    <property type="entry name" value="Trypsin"/>
    <property type="match status" value="1"/>
</dbReference>
<reference evidence="4 5" key="1">
    <citation type="journal article" date="2015" name="Genome Announc.">
        <title>Draft Genome Sequence and Gene Annotation of the Entomopathogenic Fungus Verticillium hemipterigenum.</title>
        <authorList>
            <person name="Horn F."/>
            <person name="Habel A."/>
            <person name="Scharf D.H."/>
            <person name="Dworschak J."/>
            <person name="Brakhage A.A."/>
            <person name="Guthke R."/>
            <person name="Hertweck C."/>
            <person name="Linde J."/>
        </authorList>
    </citation>
    <scope>NUCLEOTIDE SEQUENCE [LARGE SCALE GENOMIC DNA]</scope>
</reference>
<gene>
    <name evidence="4" type="ORF">VHEMI00911</name>
</gene>
<dbReference type="InterPro" id="IPR043504">
    <property type="entry name" value="Peptidase_S1_PA_chymotrypsin"/>
</dbReference>
<evidence type="ECO:0000313" key="4">
    <source>
        <dbReference type="EMBL" id="CEJ80744.1"/>
    </source>
</evidence>
<dbReference type="InterPro" id="IPR009003">
    <property type="entry name" value="Peptidase_S1_PA"/>
</dbReference>
<proteinExistence type="predicted"/>
<protein>
    <recommendedName>
        <fullName evidence="3">Peptidase S1 domain-containing protein</fullName>
    </recommendedName>
</protein>
<dbReference type="PANTHER" id="PTHR24276">
    <property type="entry name" value="POLYSERASE-RELATED"/>
    <property type="match status" value="1"/>
</dbReference>
<dbReference type="Proteomes" id="UP000039046">
    <property type="component" value="Unassembled WGS sequence"/>
</dbReference>
<evidence type="ECO:0000256" key="1">
    <source>
        <dbReference type="ARBA" id="ARBA00023157"/>
    </source>
</evidence>
<sequence length="132" mass="13795">MKATMVLGLASQALAASVPRAADVYGGTDADIKSVPYQIDNRYIITAGHCTRNLTASDLSIRVGSAKLGAGTKYNVTEIHNHPKFVLTDDFQIDYDIAILKLSSDIKFSDSVKAIGLASSPAVAGATGHLSG</sequence>
<dbReference type="SUPFAM" id="SSF50494">
    <property type="entry name" value="Trypsin-like serine proteases"/>
    <property type="match status" value="1"/>
</dbReference>
<evidence type="ECO:0000256" key="2">
    <source>
        <dbReference type="SAM" id="SignalP"/>
    </source>
</evidence>
<feature type="chain" id="PRO_5012407218" description="Peptidase S1 domain-containing protein" evidence="2">
    <location>
        <begin position="16"/>
        <end position="132"/>
    </location>
</feature>
<name>A0A0A1T5X7_9HYPO</name>
<feature type="signal peptide" evidence="2">
    <location>
        <begin position="1"/>
        <end position="15"/>
    </location>
</feature>
<dbReference type="InterPro" id="IPR050430">
    <property type="entry name" value="Peptidase_S1"/>
</dbReference>
<dbReference type="PANTHER" id="PTHR24276:SF91">
    <property type="entry name" value="AT26814P-RELATED"/>
    <property type="match status" value="1"/>
</dbReference>
<dbReference type="PROSITE" id="PS50240">
    <property type="entry name" value="TRYPSIN_DOM"/>
    <property type="match status" value="1"/>
</dbReference>
<dbReference type="HOGENOM" id="CLU_1918534_0_0_1"/>
<feature type="domain" description="Peptidase S1" evidence="3">
    <location>
        <begin position="5"/>
        <end position="132"/>
    </location>
</feature>
<evidence type="ECO:0000313" key="5">
    <source>
        <dbReference type="Proteomes" id="UP000039046"/>
    </source>
</evidence>
<dbReference type="OrthoDB" id="377733at2759"/>
<keyword evidence="5" id="KW-1185">Reference proteome</keyword>
<dbReference type="STRING" id="1531966.A0A0A1T5X7"/>
<dbReference type="AlphaFoldDB" id="A0A0A1T5X7"/>
<accession>A0A0A1T5X7</accession>
<evidence type="ECO:0000259" key="3">
    <source>
        <dbReference type="PROSITE" id="PS50240"/>
    </source>
</evidence>
<keyword evidence="2" id="KW-0732">Signal</keyword>
<organism evidence="4 5">
    <name type="scientific">[Torrubiella] hemipterigena</name>
    <dbReference type="NCBI Taxonomy" id="1531966"/>
    <lineage>
        <taxon>Eukaryota</taxon>
        <taxon>Fungi</taxon>
        <taxon>Dikarya</taxon>
        <taxon>Ascomycota</taxon>
        <taxon>Pezizomycotina</taxon>
        <taxon>Sordariomycetes</taxon>
        <taxon>Hypocreomycetidae</taxon>
        <taxon>Hypocreales</taxon>
        <taxon>Clavicipitaceae</taxon>
        <taxon>Clavicipitaceae incertae sedis</taxon>
        <taxon>'Torrubiella' clade</taxon>
    </lineage>
</organism>
<dbReference type="InterPro" id="IPR018114">
    <property type="entry name" value="TRYPSIN_HIS"/>
</dbReference>
<dbReference type="GO" id="GO:0006508">
    <property type="term" value="P:proteolysis"/>
    <property type="evidence" value="ECO:0007669"/>
    <property type="project" value="InterPro"/>
</dbReference>
<dbReference type="EMBL" id="CDHN01000001">
    <property type="protein sequence ID" value="CEJ80744.1"/>
    <property type="molecule type" value="Genomic_DNA"/>
</dbReference>
<dbReference type="InterPro" id="IPR001254">
    <property type="entry name" value="Trypsin_dom"/>
</dbReference>
<dbReference type="PROSITE" id="PS00134">
    <property type="entry name" value="TRYPSIN_HIS"/>
    <property type="match status" value="1"/>
</dbReference>
<keyword evidence="1" id="KW-1015">Disulfide bond</keyword>
<dbReference type="GO" id="GO:0004252">
    <property type="term" value="F:serine-type endopeptidase activity"/>
    <property type="evidence" value="ECO:0007669"/>
    <property type="project" value="InterPro"/>
</dbReference>